<dbReference type="EMBL" id="MHPJ01000001">
    <property type="protein sequence ID" value="OGZ79568.1"/>
    <property type="molecule type" value="Genomic_DNA"/>
</dbReference>
<comment type="caution">
    <text evidence="1">The sequence shown here is derived from an EMBL/GenBank/DDBJ whole genome shotgun (WGS) entry which is preliminary data.</text>
</comment>
<accession>A0A1G2IZM4</accession>
<name>A0A1G2IZM4_9BACT</name>
<dbReference type="Proteomes" id="UP000178650">
    <property type="component" value="Unassembled WGS sequence"/>
</dbReference>
<proteinExistence type="predicted"/>
<organism evidence="1 2">
    <name type="scientific">Candidatus Staskawiczbacteria bacterium RIFOXYB1_FULL_37_44</name>
    <dbReference type="NCBI Taxonomy" id="1802223"/>
    <lineage>
        <taxon>Bacteria</taxon>
        <taxon>Candidatus Staskawicziibacteriota</taxon>
    </lineage>
</organism>
<dbReference type="AlphaFoldDB" id="A0A1G2IZM4"/>
<sequence length="149" mass="17166">MDEHDSDVFILCADHRIHIWSAVKRQGLLLPGRKFDKLSGYGVQIYLAYPRELERDYNWIAHQLRFGTKTFPPVVNRKKRVVLIGHRKCGYYSNIPKRPSEDEEKDDVLRSAETVSRLSHGTMDVEAYYAIRDGGEVFLETLLGSAINV</sequence>
<evidence type="ECO:0000313" key="2">
    <source>
        <dbReference type="Proteomes" id="UP000178650"/>
    </source>
</evidence>
<gene>
    <name evidence="1" type="ORF">A2358_01230</name>
</gene>
<protein>
    <submittedName>
        <fullName evidence="1">Uncharacterized protein</fullName>
    </submittedName>
</protein>
<dbReference type="STRING" id="1802223.A2358_01230"/>
<evidence type="ECO:0000313" key="1">
    <source>
        <dbReference type="EMBL" id="OGZ79568.1"/>
    </source>
</evidence>
<reference evidence="1 2" key="1">
    <citation type="journal article" date="2016" name="Nat. Commun.">
        <title>Thousands of microbial genomes shed light on interconnected biogeochemical processes in an aquifer system.</title>
        <authorList>
            <person name="Anantharaman K."/>
            <person name="Brown C.T."/>
            <person name="Hug L.A."/>
            <person name="Sharon I."/>
            <person name="Castelle C.J."/>
            <person name="Probst A.J."/>
            <person name="Thomas B.C."/>
            <person name="Singh A."/>
            <person name="Wilkins M.J."/>
            <person name="Karaoz U."/>
            <person name="Brodie E.L."/>
            <person name="Williams K.H."/>
            <person name="Hubbard S.S."/>
            <person name="Banfield J.F."/>
        </authorList>
    </citation>
    <scope>NUCLEOTIDE SEQUENCE [LARGE SCALE GENOMIC DNA]</scope>
</reference>